<feature type="transmembrane region" description="Helical" evidence="1">
    <location>
        <begin position="43"/>
        <end position="68"/>
    </location>
</feature>
<sequence length="98" mass="10893">MLFNEFEFSRPGKQLVYLAVILAAISSIINIQQNIVIHPKSFIVVLAGFSLFILSKITNLINGHLISFGTHSMSARPANIYRSGYWLMTTGFLLTFAG</sequence>
<name>A0A3B0WTE4_9ZZZZ</name>
<organism evidence="2">
    <name type="scientific">hydrothermal vent metagenome</name>
    <dbReference type="NCBI Taxonomy" id="652676"/>
    <lineage>
        <taxon>unclassified sequences</taxon>
        <taxon>metagenomes</taxon>
        <taxon>ecological metagenomes</taxon>
    </lineage>
</organism>
<keyword evidence="1" id="KW-0812">Transmembrane</keyword>
<proteinExistence type="predicted"/>
<evidence type="ECO:0000313" key="2">
    <source>
        <dbReference type="EMBL" id="VAW59265.1"/>
    </source>
</evidence>
<feature type="transmembrane region" description="Helical" evidence="1">
    <location>
        <begin position="15"/>
        <end position="31"/>
    </location>
</feature>
<dbReference type="AlphaFoldDB" id="A0A3B0WTE4"/>
<evidence type="ECO:0000256" key="1">
    <source>
        <dbReference type="SAM" id="Phobius"/>
    </source>
</evidence>
<dbReference type="EMBL" id="UOFG01000072">
    <property type="protein sequence ID" value="VAW59265.1"/>
    <property type="molecule type" value="Genomic_DNA"/>
</dbReference>
<keyword evidence="1" id="KW-0472">Membrane</keyword>
<gene>
    <name evidence="2" type="ORF">MNBD_GAMMA11-2631</name>
</gene>
<reference evidence="2" key="1">
    <citation type="submission" date="2018-06" db="EMBL/GenBank/DDBJ databases">
        <authorList>
            <person name="Zhirakovskaya E."/>
        </authorList>
    </citation>
    <scope>NUCLEOTIDE SEQUENCE</scope>
</reference>
<protein>
    <submittedName>
        <fullName evidence="2">Uncharacterized protein</fullName>
    </submittedName>
</protein>
<keyword evidence="1" id="KW-1133">Transmembrane helix</keyword>
<accession>A0A3B0WTE4</accession>